<feature type="chain" id="PRO_5038767005" evidence="1">
    <location>
        <begin position="33"/>
        <end position="132"/>
    </location>
</feature>
<dbReference type="EMBL" id="DVMJ01000030">
    <property type="protein sequence ID" value="HIU13215.1"/>
    <property type="molecule type" value="Genomic_DNA"/>
</dbReference>
<dbReference type="AlphaFoldDB" id="A0A9D1HME7"/>
<proteinExistence type="predicted"/>
<evidence type="ECO:0000313" key="3">
    <source>
        <dbReference type="Proteomes" id="UP000824175"/>
    </source>
</evidence>
<reference evidence="2" key="1">
    <citation type="submission" date="2020-10" db="EMBL/GenBank/DDBJ databases">
        <authorList>
            <person name="Gilroy R."/>
        </authorList>
    </citation>
    <scope>NUCLEOTIDE SEQUENCE</scope>
    <source>
        <strain evidence="2">CHK195-11698</strain>
    </source>
</reference>
<organism evidence="2 3">
    <name type="scientific">Candidatus Fimiplasma intestinipullorum</name>
    <dbReference type="NCBI Taxonomy" id="2840825"/>
    <lineage>
        <taxon>Bacteria</taxon>
        <taxon>Bacillati</taxon>
        <taxon>Bacillota</taxon>
        <taxon>Clostridia</taxon>
        <taxon>Eubacteriales</taxon>
        <taxon>Candidatus Fimiplasma</taxon>
    </lineage>
</organism>
<comment type="caution">
    <text evidence="2">The sequence shown here is derived from an EMBL/GenBank/DDBJ whole genome shotgun (WGS) entry which is preliminary data.</text>
</comment>
<reference evidence="2" key="2">
    <citation type="journal article" date="2021" name="PeerJ">
        <title>Extensive microbial diversity within the chicken gut microbiome revealed by metagenomics and culture.</title>
        <authorList>
            <person name="Gilroy R."/>
            <person name="Ravi A."/>
            <person name="Getino M."/>
            <person name="Pursley I."/>
            <person name="Horton D.L."/>
            <person name="Alikhan N.F."/>
            <person name="Baker D."/>
            <person name="Gharbi K."/>
            <person name="Hall N."/>
            <person name="Watson M."/>
            <person name="Adriaenssens E.M."/>
            <person name="Foster-Nyarko E."/>
            <person name="Jarju S."/>
            <person name="Secka A."/>
            <person name="Antonio M."/>
            <person name="Oren A."/>
            <person name="Chaudhuri R.R."/>
            <person name="La Ragione R."/>
            <person name="Hildebrand F."/>
            <person name="Pallen M.J."/>
        </authorList>
    </citation>
    <scope>NUCLEOTIDE SEQUENCE</scope>
    <source>
        <strain evidence="2">CHK195-11698</strain>
    </source>
</reference>
<dbReference type="Proteomes" id="UP000824175">
    <property type="component" value="Unassembled WGS sequence"/>
</dbReference>
<name>A0A9D1HME7_9FIRM</name>
<gene>
    <name evidence="2" type="ORF">IAD15_04010</name>
</gene>
<protein>
    <submittedName>
        <fullName evidence="2">Uncharacterized protein</fullName>
    </submittedName>
</protein>
<evidence type="ECO:0000256" key="1">
    <source>
        <dbReference type="SAM" id="SignalP"/>
    </source>
</evidence>
<evidence type="ECO:0000313" key="2">
    <source>
        <dbReference type="EMBL" id="HIU13215.1"/>
    </source>
</evidence>
<keyword evidence="1" id="KW-0732">Signal</keyword>
<feature type="signal peptide" evidence="1">
    <location>
        <begin position="1"/>
        <end position="32"/>
    </location>
</feature>
<sequence length="132" mass="14816">MKKIFNSILAKSLCLSFAVLVTFSMLFTQVFATTSDAVERRAPSITTHEKITSKIVTDGPLNISYIYFRSRADIQDVTGILMSVHSARIYSVGSITLTNVHESYPTRNTAFGECDYAMSPYHTGYWSSTHTW</sequence>
<accession>A0A9D1HME7</accession>